<feature type="region of interest" description="Disordered" evidence="1">
    <location>
        <begin position="52"/>
        <end position="96"/>
    </location>
</feature>
<reference evidence="3" key="3">
    <citation type="submission" date="2024-09" db="EMBL/GenBank/DDBJ databases">
        <authorList>
            <person name="Sun Q."/>
        </authorList>
    </citation>
    <scope>NUCLEOTIDE SEQUENCE</scope>
    <source>
        <strain evidence="3">CGMCC 1.15793</strain>
    </source>
</reference>
<accession>A0ABD5VC43</accession>
<comment type="caution">
    <text evidence="3">The sequence shown here is derived from an EMBL/GenBank/DDBJ whole genome shotgun (WGS) entry which is preliminary data.</text>
</comment>
<reference evidence="3" key="1">
    <citation type="journal article" date="2014" name="Int. J. Syst. Evol. Microbiol.">
        <title>Complete genome sequence of Corynebacterium casei LMG S-19264T (=DSM 44701T), isolated from a smear-ripened cheese.</title>
        <authorList>
            <consortium name="US DOE Joint Genome Institute (JGI-PGF)"/>
            <person name="Walter F."/>
            <person name="Albersmeier A."/>
            <person name="Kalinowski J."/>
            <person name="Ruckert C."/>
        </authorList>
    </citation>
    <scope>NUCLEOTIDE SEQUENCE [LARGE SCALE GENOMIC DNA]</scope>
    <source>
        <strain evidence="3">CGMCC 1.15793</strain>
    </source>
</reference>
<evidence type="ECO:0000256" key="1">
    <source>
        <dbReference type="SAM" id="MobiDB-lite"/>
    </source>
</evidence>
<evidence type="ECO:0000313" key="4">
    <source>
        <dbReference type="Proteomes" id="UP001596312"/>
    </source>
</evidence>
<dbReference type="AlphaFoldDB" id="A0ABD5VC43"/>
<reference evidence="4" key="2">
    <citation type="journal article" date="2019" name="Int. J. Syst. Evol. Microbiol.">
        <title>The Global Catalogue of Microorganisms (GCM) 10K type strain sequencing project: providing services to taxonomists for standard genome sequencing and annotation.</title>
        <authorList>
            <consortium name="The Broad Institute Genomics Platform"/>
            <consortium name="The Broad Institute Genome Sequencing Center for Infectious Disease"/>
            <person name="Wu L."/>
            <person name="Ma J."/>
        </authorList>
    </citation>
    <scope>NUCLEOTIDE SEQUENCE [LARGE SCALE GENOMIC DNA]</scope>
    <source>
        <strain evidence="4">CGMCC 1.3240</strain>
    </source>
</reference>
<dbReference type="Proteomes" id="UP001596312">
    <property type="component" value="Unassembled WGS sequence"/>
</dbReference>
<name>A0ABD5VC43_9EURY</name>
<keyword evidence="4" id="KW-1185">Reference proteome</keyword>
<feature type="region of interest" description="Disordered" evidence="1">
    <location>
        <begin position="199"/>
        <end position="220"/>
    </location>
</feature>
<evidence type="ECO:0000313" key="3">
    <source>
        <dbReference type="EMBL" id="MFC6907291.1"/>
    </source>
</evidence>
<organism evidence="3 4">
    <name type="scientific">Halalkalicoccus tibetensis</name>
    <dbReference type="NCBI Taxonomy" id="175632"/>
    <lineage>
        <taxon>Archaea</taxon>
        <taxon>Methanobacteriati</taxon>
        <taxon>Methanobacteriota</taxon>
        <taxon>Stenosarchaea group</taxon>
        <taxon>Halobacteria</taxon>
        <taxon>Halobacteriales</taxon>
        <taxon>Halococcaceae</taxon>
        <taxon>Halalkalicoccus</taxon>
    </lineage>
</organism>
<dbReference type="Gene3D" id="1.20.5.340">
    <property type="match status" value="1"/>
</dbReference>
<protein>
    <submittedName>
        <fullName evidence="3">Uncharacterized protein</fullName>
    </submittedName>
</protein>
<proteinExistence type="predicted"/>
<gene>
    <name evidence="2" type="ORF">ACFQGH_18820</name>
    <name evidence="3" type="ORF">ACFQGH_19105</name>
</gene>
<sequence>MSTTADATDRSAVEQLAENVADLQETVEQQAKRIEQQAETIERLETEVKIQSSNIGGAHNRISELDDEVSQLEPDSGHETPGVDGDKTGSQDSQTPLERICGLPEHIADRELTVNQERARFVARDVRDYAEKVPAGLVIDSRAIKRVLTASEGKRPHTQTVARVMNFLDDLGKKDVEQKKRRGKKLIVIDPEAATKYTAHHDRCDGESGPTYAEGVISSG</sequence>
<dbReference type="EMBL" id="JBHSXQ010000014">
    <property type="protein sequence ID" value="MFC6907234.1"/>
    <property type="molecule type" value="Genomic_DNA"/>
</dbReference>
<evidence type="ECO:0000313" key="2">
    <source>
        <dbReference type="EMBL" id="MFC6907234.1"/>
    </source>
</evidence>
<dbReference type="EMBL" id="JBHSXQ010000015">
    <property type="protein sequence ID" value="MFC6907291.1"/>
    <property type="molecule type" value="Genomic_DNA"/>
</dbReference>
<dbReference type="RefSeq" id="WP_340605832.1">
    <property type="nucleotide sequence ID" value="NZ_JBBMXV010000014.1"/>
</dbReference>